<dbReference type="InterPro" id="IPR018062">
    <property type="entry name" value="HTH_AraC-typ_CS"/>
</dbReference>
<dbReference type="PROSITE" id="PS01124">
    <property type="entry name" value="HTH_ARAC_FAMILY_2"/>
    <property type="match status" value="1"/>
</dbReference>
<evidence type="ECO:0000313" key="5">
    <source>
        <dbReference type="EMBL" id="SHH92954.1"/>
    </source>
</evidence>
<dbReference type="SUPFAM" id="SSF46689">
    <property type="entry name" value="Homeodomain-like"/>
    <property type="match status" value="1"/>
</dbReference>
<keyword evidence="6" id="KW-1185">Reference proteome</keyword>
<dbReference type="PANTHER" id="PTHR43280">
    <property type="entry name" value="ARAC-FAMILY TRANSCRIPTIONAL REGULATOR"/>
    <property type="match status" value="1"/>
</dbReference>
<dbReference type="Gene3D" id="1.10.10.60">
    <property type="entry name" value="Homeodomain-like"/>
    <property type="match status" value="2"/>
</dbReference>
<dbReference type="Pfam" id="PF10114">
    <property type="entry name" value="PocR"/>
    <property type="match status" value="1"/>
</dbReference>
<dbReference type="RefSeq" id="WP_073339572.1">
    <property type="nucleotide sequence ID" value="NZ_FQXM01000022.1"/>
</dbReference>
<feature type="domain" description="HTH araC/xylS-type" evidence="4">
    <location>
        <begin position="184"/>
        <end position="282"/>
    </location>
</feature>
<keyword evidence="2 5" id="KW-0238">DNA-binding</keyword>
<dbReference type="InterPro" id="IPR018060">
    <property type="entry name" value="HTH_AraC"/>
</dbReference>
<organism evidence="5 6">
    <name type="scientific">Clostridium grantii DSM 8605</name>
    <dbReference type="NCBI Taxonomy" id="1121316"/>
    <lineage>
        <taxon>Bacteria</taxon>
        <taxon>Bacillati</taxon>
        <taxon>Bacillota</taxon>
        <taxon>Clostridia</taxon>
        <taxon>Eubacteriales</taxon>
        <taxon>Clostridiaceae</taxon>
        <taxon>Clostridium</taxon>
    </lineage>
</organism>
<dbReference type="GO" id="GO:0003700">
    <property type="term" value="F:DNA-binding transcription factor activity"/>
    <property type="evidence" value="ECO:0007669"/>
    <property type="project" value="InterPro"/>
</dbReference>
<gene>
    <name evidence="5" type="ORF">SAMN02745207_03223</name>
</gene>
<dbReference type="InterPro" id="IPR020449">
    <property type="entry name" value="Tscrpt_reg_AraC-type_HTH"/>
</dbReference>
<protein>
    <submittedName>
        <fullName evidence="5">AraC-type DNA-binding protein</fullName>
    </submittedName>
</protein>
<proteinExistence type="predicted"/>
<reference evidence="5 6" key="1">
    <citation type="submission" date="2016-11" db="EMBL/GenBank/DDBJ databases">
        <authorList>
            <person name="Jaros S."/>
            <person name="Januszkiewicz K."/>
            <person name="Wedrychowicz H."/>
        </authorList>
    </citation>
    <scope>NUCLEOTIDE SEQUENCE [LARGE SCALE GENOMIC DNA]</scope>
    <source>
        <strain evidence="5 6">DSM 8605</strain>
    </source>
</reference>
<dbReference type="InterPro" id="IPR018771">
    <property type="entry name" value="PocR_dom"/>
</dbReference>
<sequence>MKVLFKDEEVQKLLNDYQSLINVRIAVFDTHFNELFSSPKTISDFCSKIRCYPKVADACKYCDHKAFRQSKANKDIYIYKCHLGLYEAVTPIHDNEEILGYIMIGQVLDENPKKDQWQQLCRKLSSLTEYSEESNHFEDLKPLYNNLKQMSIDQIESVSRIMKACASSIWLQHIIDIERSPIIQRINNYVLNNYKETITTEKICHDLKISKTTIYNYLKTDYNLSLSQYINNIRLEKAKELLKESSISIADISCSVGFDDYNYFSRIFKTKYKITPSKYRKTFNMSLNNFDS</sequence>
<evidence type="ECO:0000256" key="1">
    <source>
        <dbReference type="ARBA" id="ARBA00023015"/>
    </source>
</evidence>
<dbReference type="EMBL" id="FQXM01000022">
    <property type="protein sequence ID" value="SHH92954.1"/>
    <property type="molecule type" value="Genomic_DNA"/>
</dbReference>
<evidence type="ECO:0000256" key="3">
    <source>
        <dbReference type="ARBA" id="ARBA00023163"/>
    </source>
</evidence>
<dbReference type="STRING" id="1121316.SAMN02745207_03223"/>
<evidence type="ECO:0000259" key="4">
    <source>
        <dbReference type="PROSITE" id="PS01124"/>
    </source>
</evidence>
<keyword evidence="1" id="KW-0805">Transcription regulation</keyword>
<dbReference type="GO" id="GO:0043565">
    <property type="term" value="F:sequence-specific DNA binding"/>
    <property type="evidence" value="ECO:0007669"/>
    <property type="project" value="InterPro"/>
</dbReference>
<name>A0A1M5X0I8_9CLOT</name>
<dbReference type="AlphaFoldDB" id="A0A1M5X0I8"/>
<dbReference type="InterPro" id="IPR009057">
    <property type="entry name" value="Homeodomain-like_sf"/>
</dbReference>
<keyword evidence="3" id="KW-0804">Transcription</keyword>
<dbReference type="PRINTS" id="PR00032">
    <property type="entry name" value="HTHARAC"/>
</dbReference>
<dbReference type="Proteomes" id="UP000184447">
    <property type="component" value="Unassembled WGS sequence"/>
</dbReference>
<accession>A0A1M5X0I8</accession>
<dbReference type="Pfam" id="PF12833">
    <property type="entry name" value="HTH_18"/>
    <property type="match status" value="1"/>
</dbReference>
<evidence type="ECO:0000313" key="6">
    <source>
        <dbReference type="Proteomes" id="UP000184447"/>
    </source>
</evidence>
<dbReference type="PANTHER" id="PTHR43280:SF10">
    <property type="entry name" value="REGULATORY PROTEIN POCR"/>
    <property type="match status" value="1"/>
</dbReference>
<dbReference type="PROSITE" id="PS00041">
    <property type="entry name" value="HTH_ARAC_FAMILY_1"/>
    <property type="match status" value="1"/>
</dbReference>
<evidence type="ECO:0000256" key="2">
    <source>
        <dbReference type="ARBA" id="ARBA00023125"/>
    </source>
</evidence>
<dbReference type="OrthoDB" id="1650670at2"/>
<dbReference type="SMART" id="SM00342">
    <property type="entry name" value="HTH_ARAC"/>
    <property type="match status" value="1"/>
</dbReference>